<gene>
    <name evidence="3" type="ORF">MNODULE_18930</name>
</gene>
<keyword evidence="2" id="KW-1133">Transmembrane helix</keyword>
<feature type="transmembrane region" description="Helical" evidence="2">
    <location>
        <begin position="56"/>
        <end position="78"/>
    </location>
</feature>
<evidence type="ECO:0000313" key="3">
    <source>
        <dbReference type="EMBL" id="NKE72829.1"/>
    </source>
</evidence>
<comment type="caution">
    <text evidence="3">The sequence shown here is derived from an EMBL/GenBank/DDBJ whole genome shotgun (WGS) entry which is preliminary data.</text>
</comment>
<organism evidence="3 4">
    <name type="scientific">Candidatus Manganitrophus noduliformans</name>
    <dbReference type="NCBI Taxonomy" id="2606439"/>
    <lineage>
        <taxon>Bacteria</taxon>
        <taxon>Pseudomonadati</taxon>
        <taxon>Nitrospirota</taxon>
        <taxon>Nitrospiria</taxon>
        <taxon>Candidatus Troglogloeales</taxon>
        <taxon>Candidatus Manganitrophaceae</taxon>
        <taxon>Candidatus Manganitrophus</taxon>
    </lineage>
</organism>
<proteinExistence type="predicted"/>
<evidence type="ECO:0000256" key="1">
    <source>
        <dbReference type="SAM" id="MobiDB-lite"/>
    </source>
</evidence>
<dbReference type="EMBL" id="VTOW01000004">
    <property type="protein sequence ID" value="NKE72829.1"/>
    <property type="molecule type" value="Genomic_DNA"/>
</dbReference>
<evidence type="ECO:0000256" key="2">
    <source>
        <dbReference type="SAM" id="Phobius"/>
    </source>
</evidence>
<accession>A0A7X6DTE1</accession>
<keyword evidence="2" id="KW-0472">Membrane</keyword>
<sequence length="91" mass="10437">MEDRSREQNEPMTQPRRAGKTRRWPRTIGITGLIASHLAFFLPLRAFVPVAPESDPWWGIGLVLVDEILFVMVIHAGIKKWMRTGIQKGEK</sequence>
<dbReference type="RefSeq" id="WP_168062766.1">
    <property type="nucleotide sequence ID" value="NZ_VTOW01000004.1"/>
</dbReference>
<evidence type="ECO:0000313" key="4">
    <source>
        <dbReference type="Proteomes" id="UP000534783"/>
    </source>
</evidence>
<name>A0A7X6DTE1_9BACT</name>
<reference evidence="3 4" key="1">
    <citation type="journal article" date="2020" name="Nature">
        <title>Bacterial chemolithoautotrophy via manganese oxidation.</title>
        <authorList>
            <person name="Yu H."/>
            <person name="Leadbetter J.R."/>
        </authorList>
    </citation>
    <scope>NUCLEOTIDE SEQUENCE [LARGE SCALE GENOMIC DNA]</scope>
    <source>
        <strain evidence="3 4">Mn-1</strain>
    </source>
</reference>
<keyword evidence="2" id="KW-0812">Transmembrane</keyword>
<dbReference type="Proteomes" id="UP000534783">
    <property type="component" value="Unassembled WGS sequence"/>
</dbReference>
<dbReference type="AlphaFoldDB" id="A0A7X6DTE1"/>
<feature type="transmembrane region" description="Helical" evidence="2">
    <location>
        <begin position="24"/>
        <end position="44"/>
    </location>
</feature>
<protein>
    <submittedName>
        <fullName evidence="3">Uncharacterized protein</fullName>
    </submittedName>
</protein>
<keyword evidence="4" id="KW-1185">Reference proteome</keyword>
<feature type="region of interest" description="Disordered" evidence="1">
    <location>
        <begin position="1"/>
        <end position="23"/>
    </location>
</feature>